<feature type="signal peptide" evidence="1">
    <location>
        <begin position="1"/>
        <end position="22"/>
    </location>
</feature>
<name>A0A2W2BL60_9HYPH</name>
<protein>
    <submittedName>
        <fullName evidence="2">Uncharacterized protein</fullName>
    </submittedName>
</protein>
<dbReference type="EMBL" id="QKVK01000004">
    <property type="protein sequence ID" value="PZF76989.1"/>
    <property type="molecule type" value="Genomic_DNA"/>
</dbReference>
<keyword evidence="3" id="KW-1185">Reference proteome</keyword>
<dbReference type="Proteomes" id="UP000248795">
    <property type="component" value="Unassembled WGS sequence"/>
</dbReference>
<organism evidence="2 3">
    <name type="scientific">Aestuariivirga litoralis</name>
    <dbReference type="NCBI Taxonomy" id="2650924"/>
    <lineage>
        <taxon>Bacteria</taxon>
        <taxon>Pseudomonadati</taxon>
        <taxon>Pseudomonadota</taxon>
        <taxon>Alphaproteobacteria</taxon>
        <taxon>Hyphomicrobiales</taxon>
        <taxon>Aestuariivirgaceae</taxon>
        <taxon>Aestuariivirga</taxon>
    </lineage>
</organism>
<dbReference type="AlphaFoldDB" id="A0A2W2BL60"/>
<evidence type="ECO:0000313" key="2">
    <source>
        <dbReference type="EMBL" id="PZF76989.1"/>
    </source>
</evidence>
<evidence type="ECO:0000256" key="1">
    <source>
        <dbReference type="SAM" id="SignalP"/>
    </source>
</evidence>
<evidence type="ECO:0000313" key="3">
    <source>
        <dbReference type="Proteomes" id="UP000248795"/>
    </source>
</evidence>
<proteinExistence type="predicted"/>
<gene>
    <name evidence="2" type="ORF">DK847_11115</name>
</gene>
<keyword evidence="1" id="KW-0732">Signal</keyword>
<feature type="chain" id="PRO_5015870225" evidence="1">
    <location>
        <begin position="23"/>
        <end position="216"/>
    </location>
</feature>
<comment type="caution">
    <text evidence="2">The sequence shown here is derived from an EMBL/GenBank/DDBJ whole genome shotgun (WGS) entry which is preliminary data.</text>
</comment>
<reference evidence="3" key="1">
    <citation type="submission" date="2018-06" db="EMBL/GenBank/DDBJ databases">
        <title>Aestuariibacter litoralis strain KCTC 52945T.</title>
        <authorList>
            <person name="Li X."/>
            <person name="Salam N."/>
            <person name="Li J.-L."/>
            <person name="Chen Y.-M."/>
            <person name="Yang Z.-W."/>
            <person name="Zhang L.-Y."/>
            <person name="Han M.-X."/>
            <person name="Xiao M."/>
            <person name="Li W.-J."/>
        </authorList>
    </citation>
    <scope>NUCLEOTIDE SEQUENCE [LARGE SCALE GENOMIC DNA]</scope>
    <source>
        <strain evidence="3">KCTC 52945</strain>
    </source>
</reference>
<sequence>MKLTNFHIVISSLAAIAGVGLAAYQTFQPQPAAQPPVNVVVTVDPQKADAVVPNETVTKTDAPKLATQTVDLAEGASFSAALKDGSEARYSFASLFDGEDDTFLAIAPPDNEINVLVLFKGAAAHDVTALEYTPPAGVDPASMAKSVDVMVLPEGELGASGRPVMSFDLPQSAQGRTFAIPGGETGRGLWLRVVGAPGAAKSYVGDFRILSEQVAP</sequence>
<dbReference type="RefSeq" id="WP_111198566.1">
    <property type="nucleotide sequence ID" value="NZ_QKVK01000004.1"/>
</dbReference>
<accession>A0A2W2BL60</accession>